<keyword evidence="1" id="KW-0812">Transmembrane</keyword>
<dbReference type="EMBL" id="BMNA01000003">
    <property type="protein sequence ID" value="GGM01091.1"/>
    <property type="molecule type" value="Genomic_DNA"/>
</dbReference>
<comment type="caution">
    <text evidence="2">The sequence shown here is derived from an EMBL/GenBank/DDBJ whole genome shotgun (WGS) entry which is preliminary data.</text>
</comment>
<feature type="transmembrane region" description="Helical" evidence="1">
    <location>
        <begin position="21"/>
        <end position="43"/>
    </location>
</feature>
<reference evidence="2" key="2">
    <citation type="submission" date="2020-09" db="EMBL/GenBank/DDBJ databases">
        <authorList>
            <person name="Sun Q."/>
            <person name="Zhou Y."/>
        </authorList>
    </citation>
    <scope>NUCLEOTIDE SEQUENCE</scope>
    <source>
        <strain evidence="2">CGMCC 4.7308</strain>
    </source>
</reference>
<evidence type="ECO:0000256" key="1">
    <source>
        <dbReference type="SAM" id="Phobius"/>
    </source>
</evidence>
<name>A0A917SWG5_9ACTN</name>
<feature type="transmembrane region" description="Helical" evidence="1">
    <location>
        <begin position="84"/>
        <end position="103"/>
    </location>
</feature>
<keyword evidence="1" id="KW-0472">Membrane</keyword>
<dbReference type="Proteomes" id="UP000655208">
    <property type="component" value="Unassembled WGS sequence"/>
</dbReference>
<proteinExistence type="predicted"/>
<keyword evidence="3" id="KW-1185">Reference proteome</keyword>
<reference evidence="2" key="1">
    <citation type="journal article" date="2014" name="Int. J. Syst. Evol. Microbiol.">
        <title>Complete genome sequence of Corynebacterium casei LMG S-19264T (=DSM 44701T), isolated from a smear-ripened cheese.</title>
        <authorList>
            <consortium name="US DOE Joint Genome Institute (JGI-PGF)"/>
            <person name="Walter F."/>
            <person name="Albersmeier A."/>
            <person name="Kalinowski J."/>
            <person name="Ruckert C."/>
        </authorList>
    </citation>
    <scope>NUCLEOTIDE SEQUENCE</scope>
    <source>
        <strain evidence="2">CGMCC 4.7308</strain>
    </source>
</reference>
<accession>A0A917SWG5</accession>
<sequence>MRAPVQVSRSTDAGTVPAMTLGVLAGAAAGAAGTTALNAATYLDMALRGRPASGTPQQLVETMAADAHVPIPGSGDSRDNRLSGLGPLFGTGVGVAVGTAAGVVQRALHRRGRRLPAPVAVVALAAAAMLLSDAPLKLFGISDPATWKPADWLSDALPHLAYGATTYATLLGTEAL</sequence>
<evidence type="ECO:0000313" key="2">
    <source>
        <dbReference type="EMBL" id="GGM01091.1"/>
    </source>
</evidence>
<keyword evidence="1" id="KW-1133">Transmembrane helix</keyword>
<dbReference type="AlphaFoldDB" id="A0A917SWG5"/>
<organism evidence="2 3">
    <name type="scientific">Nakamurella endophytica</name>
    <dbReference type="NCBI Taxonomy" id="1748367"/>
    <lineage>
        <taxon>Bacteria</taxon>
        <taxon>Bacillati</taxon>
        <taxon>Actinomycetota</taxon>
        <taxon>Actinomycetes</taxon>
        <taxon>Nakamurellales</taxon>
        <taxon>Nakamurellaceae</taxon>
        <taxon>Nakamurella</taxon>
    </lineage>
</organism>
<evidence type="ECO:0000313" key="3">
    <source>
        <dbReference type="Proteomes" id="UP000655208"/>
    </source>
</evidence>
<gene>
    <name evidence="2" type="ORF">GCM10011594_21470</name>
</gene>
<protein>
    <submittedName>
        <fullName evidence="2">Uncharacterized protein</fullName>
    </submittedName>
</protein>